<dbReference type="InterPro" id="IPR001173">
    <property type="entry name" value="Glyco_trans_2-like"/>
</dbReference>
<dbReference type="PANTHER" id="PTHR36851">
    <property type="entry name" value="UNNAMED PRODUCT"/>
    <property type="match status" value="1"/>
</dbReference>
<name>A0A0G0VJT9_9BACT</name>
<feature type="transmembrane region" description="Helical" evidence="1">
    <location>
        <begin position="473"/>
        <end position="493"/>
    </location>
</feature>
<feature type="transmembrane region" description="Helical" evidence="1">
    <location>
        <begin position="391"/>
        <end position="417"/>
    </location>
</feature>
<feature type="transmembrane region" description="Helical" evidence="1">
    <location>
        <begin position="21"/>
        <end position="43"/>
    </location>
</feature>
<sequence>MKEFLHLSRANDLIDKKDRRIYRIFEIMPGLLAWLTLLAVVGLSFIAPVFMAIFIIIFDIYWLVKTIYLSLHLRISYKRLRANLKINWLERLDRLSVQEYRLSSIKSWRDIHHFIFLPVYKEEYSIIASCLEALLKTNYPKSKMTVAICYEERGGDETASAVKEIEKNYKKDFLDLVSIAHPSDLAGEIPGKGSNAAYAAKIVKEEIIDRLGMPYDHILVSNFDIDTVVFPEYFGVLSYTFLTSKDPLRASYQPIPLYINNIWEAPSFARVVAFSATFWHTIKQEKSENATSFSSHSMPFQALVDVGFWEKNMVSEDSRIFWQCFLRYDGDYRVVPLFYPVSMDANVAPTTWNTFKNVYKQQRRWGYGAENIPYFLFGFLKNKAIPRFKKLFYGFTIIEGFHSWATNALIIFILGWLPSLVGGSAFNRTVLSFNLPYITRIIMSFAMLGLISSAVLSMLILPPRPPKFGKFKYLWMILQWIIFPAATIIFGVFPGLDAQTRLMLGKYMGFWVTPKYRDL</sequence>
<keyword evidence="1" id="KW-0812">Transmembrane</keyword>
<protein>
    <recommendedName>
        <fullName evidence="2">Glycosyltransferase 2-like domain-containing protein</fullName>
    </recommendedName>
</protein>
<gene>
    <name evidence="3" type="ORF">UU54_C0011G0013</name>
</gene>
<feature type="transmembrane region" description="Helical" evidence="1">
    <location>
        <begin position="49"/>
        <end position="71"/>
    </location>
</feature>
<dbReference type="Proteomes" id="UP000033903">
    <property type="component" value="Unassembled WGS sequence"/>
</dbReference>
<dbReference type="InterPro" id="IPR029044">
    <property type="entry name" value="Nucleotide-diphossugar_trans"/>
</dbReference>
<dbReference type="AlphaFoldDB" id="A0A0G0VJT9"/>
<dbReference type="Pfam" id="PF13632">
    <property type="entry name" value="Glyco_trans_2_3"/>
    <property type="match status" value="1"/>
</dbReference>
<feature type="transmembrane region" description="Helical" evidence="1">
    <location>
        <begin position="437"/>
        <end position="461"/>
    </location>
</feature>
<comment type="caution">
    <text evidence="3">The sequence shown here is derived from an EMBL/GenBank/DDBJ whole genome shotgun (WGS) entry which is preliminary data.</text>
</comment>
<proteinExistence type="predicted"/>
<dbReference type="SUPFAM" id="SSF53448">
    <property type="entry name" value="Nucleotide-diphospho-sugar transferases"/>
    <property type="match status" value="1"/>
</dbReference>
<dbReference type="EMBL" id="LCBA01000011">
    <property type="protein sequence ID" value="KKS01129.1"/>
    <property type="molecule type" value="Genomic_DNA"/>
</dbReference>
<organism evidence="3 4">
    <name type="scientific">Candidatus Yanofskybacteria bacterium GW2011_GWA2_41_22</name>
    <dbReference type="NCBI Taxonomy" id="1619023"/>
    <lineage>
        <taxon>Bacteria</taxon>
        <taxon>Candidatus Yanofskyibacteriota</taxon>
    </lineage>
</organism>
<keyword evidence="1" id="KW-0472">Membrane</keyword>
<keyword evidence="1" id="KW-1133">Transmembrane helix</keyword>
<evidence type="ECO:0000259" key="2">
    <source>
        <dbReference type="Pfam" id="PF13632"/>
    </source>
</evidence>
<accession>A0A0G0VJT9</accession>
<evidence type="ECO:0000313" key="3">
    <source>
        <dbReference type="EMBL" id="KKS01129.1"/>
    </source>
</evidence>
<dbReference type="PANTHER" id="PTHR36851:SF1">
    <property type="entry name" value="GLYCO_TRANS_2-LIKE DOMAIN-CONTAINING PROTEIN"/>
    <property type="match status" value="1"/>
</dbReference>
<reference evidence="3 4" key="1">
    <citation type="journal article" date="2015" name="Nature">
        <title>rRNA introns, odd ribosomes, and small enigmatic genomes across a large radiation of phyla.</title>
        <authorList>
            <person name="Brown C.T."/>
            <person name="Hug L.A."/>
            <person name="Thomas B.C."/>
            <person name="Sharon I."/>
            <person name="Castelle C.J."/>
            <person name="Singh A."/>
            <person name="Wilkins M.J."/>
            <person name="Williams K.H."/>
            <person name="Banfield J.F."/>
        </authorList>
    </citation>
    <scope>NUCLEOTIDE SEQUENCE [LARGE SCALE GENOMIC DNA]</scope>
</reference>
<evidence type="ECO:0000256" key="1">
    <source>
        <dbReference type="SAM" id="Phobius"/>
    </source>
</evidence>
<feature type="domain" description="Glycosyltransferase 2-like" evidence="2">
    <location>
        <begin position="224"/>
        <end position="449"/>
    </location>
</feature>
<dbReference type="Gene3D" id="3.90.550.10">
    <property type="entry name" value="Spore Coat Polysaccharide Biosynthesis Protein SpsA, Chain A"/>
    <property type="match status" value="1"/>
</dbReference>
<evidence type="ECO:0000313" key="4">
    <source>
        <dbReference type="Proteomes" id="UP000033903"/>
    </source>
</evidence>